<evidence type="ECO:0000313" key="2">
    <source>
        <dbReference type="EMBL" id="WGH21394.1"/>
    </source>
</evidence>
<feature type="compositionally biased region" description="Basic residues" evidence="1">
    <location>
        <begin position="1"/>
        <end position="20"/>
    </location>
</feature>
<protein>
    <submittedName>
        <fullName evidence="2">Uncharacterized protein</fullName>
    </submittedName>
</protein>
<proteinExistence type="predicted"/>
<sequence length="49" mass="5555">MGHRQKGKGAKRKRSWHRRGSGPDHAFRNAMRRLERAGMSNTTAHKATA</sequence>
<keyword evidence="3" id="KW-1185">Reference proteome</keyword>
<gene>
    <name evidence="2" type="primary">45</name>
    <name evidence="2" type="ORF">SEA_EMOTION_45</name>
</gene>
<feature type="compositionally biased region" description="Basic and acidic residues" evidence="1">
    <location>
        <begin position="21"/>
        <end position="36"/>
    </location>
</feature>
<organism evidence="2 3">
    <name type="scientific">Arthrobacter phage Emotion</name>
    <dbReference type="NCBI Taxonomy" id="3038361"/>
    <lineage>
        <taxon>Viruses</taxon>
        <taxon>Duplodnaviria</taxon>
        <taxon>Heunggongvirae</taxon>
        <taxon>Uroviricota</taxon>
        <taxon>Caudoviricetes</taxon>
        <taxon>Casidaviridae</taxon>
        <taxon>Emotionvirus</taxon>
        <taxon>Emotionvirus emotion</taxon>
    </lineage>
</organism>
<feature type="compositionally biased region" description="Polar residues" evidence="1">
    <location>
        <begin position="39"/>
        <end position="49"/>
    </location>
</feature>
<dbReference type="EMBL" id="OQ709216">
    <property type="protein sequence ID" value="WGH21394.1"/>
    <property type="molecule type" value="Genomic_DNA"/>
</dbReference>
<evidence type="ECO:0000256" key="1">
    <source>
        <dbReference type="SAM" id="MobiDB-lite"/>
    </source>
</evidence>
<name>A0AA49ET93_9CAUD</name>
<accession>A0AA49ET93</accession>
<evidence type="ECO:0000313" key="3">
    <source>
        <dbReference type="Proteomes" id="UP001240749"/>
    </source>
</evidence>
<feature type="region of interest" description="Disordered" evidence="1">
    <location>
        <begin position="1"/>
        <end position="49"/>
    </location>
</feature>
<reference evidence="2" key="1">
    <citation type="submission" date="2023-03" db="EMBL/GenBank/DDBJ databases">
        <authorList>
            <person name="Barcik Weissman S.N."/>
            <person name="Chang S."/>
            <person name="Chen D.A."/>
            <person name="Chew B."/>
            <person name="De Jesus J.L."/>
            <person name="Han M.T."/>
            <person name="Hsu T.-Y."/>
            <person name="Rivera W."/>
            <person name="Vu T.L."/>
            <person name="Garza D.R."/>
            <person name="Stephenson J.C."/>
            <person name="Zorawik M."/>
            <person name="Reddi K."/>
            <person name="Freise A.C."/>
            <person name="Furlong K.P."/>
            <person name="Rudner A.D."/>
            <person name="Beyer A.R."/>
            <person name="Chong R.A."/>
            <person name="Edgington N.P."/>
            <person name="Garcia Costas A.M."/>
            <person name="Gibb B.P."/>
            <person name="Klyczek K.K."/>
            <person name="Swerdlow S.J."/>
            <person name="Russell D.A."/>
            <person name="Jacobs-Sera D."/>
            <person name="Hatfull G.F."/>
        </authorList>
    </citation>
    <scope>NUCLEOTIDE SEQUENCE</scope>
</reference>
<dbReference type="Proteomes" id="UP001240749">
    <property type="component" value="Segment"/>
</dbReference>